<keyword evidence="2" id="KW-0677">Repeat</keyword>
<gene>
    <name evidence="3" type="ORF">HHUSO_G18288</name>
</gene>
<dbReference type="EMBL" id="JAHFZB010000016">
    <property type="protein sequence ID" value="KAK6480536.1"/>
    <property type="molecule type" value="Genomic_DNA"/>
</dbReference>
<dbReference type="SMART" id="SM00368">
    <property type="entry name" value="LRR_RI"/>
    <property type="match status" value="2"/>
</dbReference>
<dbReference type="PANTHER" id="PTHR24106">
    <property type="entry name" value="NACHT, LRR AND CARD DOMAINS-CONTAINING"/>
    <property type="match status" value="1"/>
</dbReference>
<comment type="caution">
    <text evidence="3">The sequence shown here is derived from an EMBL/GenBank/DDBJ whole genome shotgun (WGS) entry which is preliminary data.</text>
</comment>
<name>A0ABR0Z6T3_HUSHU</name>
<keyword evidence="4" id="KW-1185">Reference proteome</keyword>
<dbReference type="SUPFAM" id="SSF52047">
    <property type="entry name" value="RNI-like"/>
    <property type="match status" value="1"/>
</dbReference>
<proteinExistence type="predicted"/>
<protein>
    <submittedName>
        <fullName evidence="3">NACHT protein</fullName>
    </submittedName>
</protein>
<evidence type="ECO:0000256" key="1">
    <source>
        <dbReference type="ARBA" id="ARBA00022614"/>
    </source>
</evidence>
<keyword evidence="1" id="KW-0433">Leucine-rich repeat</keyword>
<dbReference type="InterPro" id="IPR051261">
    <property type="entry name" value="NLR"/>
</dbReference>
<dbReference type="Gene3D" id="3.80.10.10">
    <property type="entry name" value="Ribonuclease Inhibitor"/>
    <property type="match status" value="1"/>
</dbReference>
<dbReference type="InterPro" id="IPR032675">
    <property type="entry name" value="LRR_dom_sf"/>
</dbReference>
<dbReference type="Proteomes" id="UP001369086">
    <property type="component" value="Unassembled WGS sequence"/>
</dbReference>
<evidence type="ECO:0000256" key="2">
    <source>
        <dbReference type="ARBA" id="ARBA00022737"/>
    </source>
</evidence>
<reference evidence="3 4" key="1">
    <citation type="submission" date="2021-05" db="EMBL/GenBank/DDBJ databases">
        <authorList>
            <person name="Zahm M."/>
            <person name="Klopp C."/>
            <person name="Cabau C."/>
            <person name="Kuhl H."/>
            <person name="Suciu R."/>
            <person name="Ciorpac M."/>
            <person name="Holostenco D."/>
            <person name="Gessner J."/>
            <person name="Wuertz S."/>
            <person name="Hohne C."/>
            <person name="Stock M."/>
            <person name="Gislard M."/>
            <person name="Lluch J."/>
            <person name="Milhes M."/>
            <person name="Lampietro C."/>
            <person name="Lopez Roques C."/>
            <person name="Donnadieu C."/>
            <person name="Du K."/>
            <person name="Schartl M."/>
            <person name="Guiguen Y."/>
        </authorList>
    </citation>
    <scope>NUCLEOTIDE SEQUENCE [LARGE SCALE GENOMIC DNA]</scope>
    <source>
        <strain evidence="3">Hh-F2</strain>
        <tissue evidence="3">Blood</tissue>
    </source>
</reference>
<organism evidence="3 4">
    <name type="scientific">Huso huso</name>
    <name type="common">Beluga</name>
    <name type="synonym">Acipenser huso</name>
    <dbReference type="NCBI Taxonomy" id="61971"/>
    <lineage>
        <taxon>Eukaryota</taxon>
        <taxon>Metazoa</taxon>
        <taxon>Chordata</taxon>
        <taxon>Craniata</taxon>
        <taxon>Vertebrata</taxon>
        <taxon>Euteleostomi</taxon>
        <taxon>Actinopterygii</taxon>
        <taxon>Chondrostei</taxon>
        <taxon>Acipenseriformes</taxon>
        <taxon>Acipenseridae</taxon>
        <taxon>Huso</taxon>
    </lineage>
</organism>
<evidence type="ECO:0000313" key="3">
    <source>
        <dbReference type="EMBL" id="KAK6480536.1"/>
    </source>
</evidence>
<sequence length="97" mass="10873">MERGKERELEGCDLTGDCCDDLASALCTNQSTLRELQLRGNNLGKSGMKLTAALKHPNCKLEKLGLYGNQFSEEGKRRLKSLQEELRRSGRDMTVEV</sequence>
<evidence type="ECO:0000313" key="4">
    <source>
        <dbReference type="Proteomes" id="UP001369086"/>
    </source>
</evidence>
<accession>A0ABR0Z6T3</accession>